<dbReference type="InterPro" id="IPR000843">
    <property type="entry name" value="HTH_LacI"/>
</dbReference>
<dbReference type="Gene3D" id="1.10.260.40">
    <property type="entry name" value="lambda repressor-like DNA-binding domains"/>
    <property type="match status" value="1"/>
</dbReference>
<dbReference type="InterPro" id="IPR028082">
    <property type="entry name" value="Peripla_BP_I"/>
</dbReference>
<evidence type="ECO:0000256" key="1">
    <source>
        <dbReference type="ARBA" id="ARBA00023015"/>
    </source>
</evidence>
<dbReference type="InterPro" id="IPR046335">
    <property type="entry name" value="LacI/GalR-like_sensor"/>
</dbReference>
<evidence type="ECO:0000256" key="3">
    <source>
        <dbReference type="ARBA" id="ARBA00023163"/>
    </source>
</evidence>
<dbReference type="OrthoDB" id="4919174at2"/>
<dbReference type="GO" id="GO:0000976">
    <property type="term" value="F:transcription cis-regulatory region binding"/>
    <property type="evidence" value="ECO:0007669"/>
    <property type="project" value="TreeGrafter"/>
</dbReference>
<dbReference type="AlphaFoldDB" id="A0A5B0EMA3"/>
<keyword evidence="1" id="KW-0805">Transcription regulation</keyword>
<dbReference type="Pfam" id="PF00356">
    <property type="entry name" value="LacI"/>
    <property type="match status" value="1"/>
</dbReference>
<name>A0A5B0EMA3_9MICC</name>
<comment type="caution">
    <text evidence="5">The sequence shown here is derived from an EMBL/GenBank/DDBJ whole genome shotgun (WGS) entry which is preliminary data.</text>
</comment>
<accession>A0A5B0EMA3</accession>
<dbReference type="SUPFAM" id="SSF53822">
    <property type="entry name" value="Periplasmic binding protein-like I"/>
    <property type="match status" value="1"/>
</dbReference>
<dbReference type="EMBL" id="VOBL01000003">
    <property type="protein sequence ID" value="KAA0979041.1"/>
    <property type="molecule type" value="Genomic_DNA"/>
</dbReference>
<dbReference type="SUPFAM" id="SSF47413">
    <property type="entry name" value="lambda repressor-like DNA-binding domains"/>
    <property type="match status" value="1"/>
</dbReference>
<evidence type="ECO:0000259" key="4">
    <source>
        <dbReference type="PROSITE" id="PS50932"/>
    </source>
</evidence>
<protein>
    <submittedName>
        <fullName evidence="5">LacI family transcriptional regulator</fullName>
    </submittedName>
</protein>
<dbReference type="Proteomes" id="UP000323856">
    <property type="component" value="Unassembled WGS sequence"/>
</dbReference>
<dbReference type="GO" id="GO:0003700">
    <property type="term" value="F:DNA-binding transcription factor activity"/>
    <property type="evidence" value="ECO:0007669"/>
    <property type="project" value="TreeGrafter"/>
</dbReference>
<dbReference type="InterPro" id="IPR010982">
    <property type="entry name" value="Lambda_DNA-bd_dom_sf"/>
</dbReference>
<dbReference type="PROSITE" id="PS50932">
    <property type="entry name" value="HTH_LACI_2"/>
    <property type="match status" value="1"/>
</dbReference>
<sequence length="347" mass="35890">MHSTQEPRPTPVSRRRVTAAMVADLAGVSTATVSLVANGKAEGRVSTANEVKVRAAIRELGYVVDGIGSSLARGVSNTVIMIAPDISNPFFATVIAGVRAALGSQFQLLLSVTDAGQLPSADDTRRLLGLRPAGLLVDAPEPSFLEELSAPGPLVLLDAPGFGPEVPAVNLDVAQGSRLLAEHLAAAGHKKVAYLDGTTGTTTFEVRRTAFLAAAAELGMEVPAGALAAAAINVGLAATAFAEVWPRWKRDGITAVVCATDTHAYGILQEARATGISIPGELAVTGFDNLPYSMTSSPGLTSVNLPGELLGRRAAEQLLKLIAGEHLETQQVTLESSLMVRGSTSDI</sequence>
<feature type="domain" description="HTH lacI-type" evidence="4">
    <location>
        <begin position="17"/>
        <end position="73"/>
    </location>
</feature>
<keyword evidence="3" id="KW-0804">Transcription</keyword>
<proteinExistence type="predicted"/>
<evidence type="ECO:0000313" key="5">
    <source>
        <dbReference type="EMBL" id="KAA0979041.1"/>
    </source>
</evidence>
<organism evidence="5 6">
    <name type="scientific">Paeniglutamicibacter gangotriensis</name>
    <dbReference type="NCBI Taxonomy" id="254787"/>
    <lineage>
        <taxon>Bacteria</taxon>
        <taxon>Bacillati</taxon>
        <taxon>Actinomycetota</taxon>
        <taxon>Actinomycetes</taxon>
        <taxon>Micrococcales</taxon>
        <taxon>Micrococcaceae</taxon>
        <taxon>Paeniglutamicibacter</taxon>
    </lineage>
</organism>
<dbReference type="PANTHER" id="PTHR30146">
    <property type="entry name" value="LACI-RELATED TRANSCRIPTIONAL REPRESSOR"/>
    <property type="match status" value="1"/>
</dbReference>
<evidence type="ECO:0000313" key="6">
    <source>
        <dbReference type="Proteomes" id="UP000323856"/>
    </source>
</evidence>
<dbReference type="RefSeq" id="WP_149618828.1">
    <property type="nucleotide sequence ID" value="NZ_JBITUG010000025.1"/>
</dbReference>
<reference evidence="5 6" key="1">
    <citation type="submission" date="2019-07" db="EMBL/GenBank/DDBJ databases">
        <title>Analysis of the biochemical properties, biological activity and biotechnological potential of siderophores and biosurfactants produced by Antarctic psychrotolerant bacteria.</title>
        <authorList>
            <person name="Styczynski M."/>
            <person name="Krucon T."/>
            <person name="Decewicz P."/>
            <person name="Dziewit L."/>
        </authorList>
    </citation>
    <scope>NUCLEOTIDE SEQUENCE [LARGE SCALE GENOMIC DNA]</scope>
    <source>
        <strain evidence="5 6">ANT_H27</strain>
    </source>
</reference>
<dbReference type="CDD" id="cd06267">
    <property type="entry name" value="PBP1_LacI_sugar_binding-like"/>
    <property type="match status" value="1"/>
</dbReference>
<gene>
    <name evidence="5" type="ORF">FQ154_04660</name>
</gene>
<dbReference type="Gene3D" id="3.40.50.2300">
    <property type="match status" value="2"/>
</dbReference>
<dbReference type="CDD" id="cd01392">
    <property type="entry name" value="HTH_LacI"/>
    <property type="match status" value="1"/>
</dbReference>
<dbReference type="Pfam" id="PF13377">
    <property type="entry name" value="Peripla_BP_3"/>
    <property type="match status" value="1"/>
</dbReference>
<keyword evidence="2" id="KW-0238">DNA-binding</keyword>
<dbReference type="SMART" id="SM00354">
    <property type="entry name" value="HTH_LACI"/>
    <property type="match status" value="1"/>
</dbReference>
<dbReference type="PANTHER" id="PTHR30146:SF138">
    <property type="entry name" value="TRANSCRIPTIONAL REGULATORY PROTEIN"/>
    <property type="match status" value="1"/>
</dbReference>
<evidence type="ECO:0000256" key="2">
    <source>
        <dbReference type="ARBA" id="ARBA00023125"/>
    </source>
</evidence>